<feature type="transmembrane region" description="Helical" evidence="4">
    <location>
        <begin position="41"/>
        <end position="58"/>
    </location>
</feature>
<feature type="transmembrane region" description="Helical" evidence="4">
    <location>
        <begin position="261"/>
        <end position="279"/>
    </location>
</feature>
<feature type="transmembrane region" description="Helical" evidence="4">
    <location>
        <begin position="285"/>
        <end position="307"/>
    </location>
</feature>
<dbReference type="InterPro" id="IPR020846">
    <property type="entry name" value="MFS_dom"/>
</dbReference>
<dbReference type="Pfam" id="PF07690">
    <property type="entry name" value="MFS_1"/>
    <property type="match status" value="1"/>
</dbReference>
<proteinExistence type="predicted"/>
<evidence type="ECO:0000313" key="6">
    <source>
        <dbReference type="EMBL" id="ONG38989.1"/>
    </source>
</evidence>
<feature type="transmembrane region" description="Helical" evidence="4">
    <location>
        <begin position="195"/>
        <end position="216"/>
    </location>
</feature>
<feature type="transmembrane region" description="Helical" evidence="4">
    <location>
        <begin position="228"/>
        <end position="249"/>
    </location>
</feature>
<dbReference type="SUPFAM" id="SSF103473">
    <property type="entry name" value="MFS general substrate transporter"/>
    <property type="match status" value="1"/>
</dbReference>
<name>A0A1S8CUG0_9GAMM</name>
<sequence length="375" mass="40752">MILALMCIALNLRPIMAAVSPILHLIQATTGLSDANVSLLTTFPVFVMGLFALLGAYIQRIISEKNGILLSVGLVMLACLSRYWFHSGVALLLTAVVGGMGIALAQVLIPAFIKTHAPERAGTLMGFYTTAIMAGAAMTAAVSSPLSHLWGWHNFLAMLAIPAFLAALLWFMATRKLSGIKPQQTIRLPLKSPRAWLLMLFFGIGTAAYTLVLAWLPPYFNQLGWNTTQSGLLLSAVTVCEVLTGLTLSSIIHRFPDRRPLLWFVLTILLIGLFLLIYIPNQFIILTIMMLGIGIGALFPLTLIVAMDHVRNAAQAGSLLGFVQGGGYMLASFMPLLAGLVRQHSSQLTQAWQIMLVGVVVLWLMTFRLKPNSPL</sequence>
<feature type="transmembrane region" description="Helical" evidence="4">
    <location>
        <begin position="350"/>
        <end position="369"/>
    </location>
</feature>
<keyword evidence="3 4" id="KW-0472">Membrane</keyword>
<evidence type="ECO:0000313" key="7">
    <source>
        <dbReference type="Proteomes" id="UP000192132"/>
    </source>
</evidence>
<keyword evidence="1 4" id="KW-0812">Transmembrane</keyword>
<dbReference type="PROSITE" id="PS50850">
    <property type="entry name" value="MFS"/>
    <property type="match status" value="1"/>
</dbReference>
<feature type="transmembrane region" description="Helical" evidence="4">
    <location>
        <begin position="155"/>
        <end position="174"/>
    </location>
</feature>
<feature type="transmembrane region" description="Helical" evidence="4">
    <location>
        <begin position="319"/>
        <end position="338"/>
    </location>
</feature>
<dbReference type="InterPro" id="IPR052524">
    <property type="entry name" value="MFS_Cyanate_Porter"/>
</dbReference>
<feature type="domain" description="Major facilitator superfamily (MFS) profile" evidence="5">
    <location>
        <begin position="1"/>
        <end position="374"/>
    </location>
</feature>
<keyword evidence="7" id="KW-1185">Reference proteome</keyword>
<feature type="transmembrane region" description="Helical" evidence="4">
    <location>
        <begin position="91"/>
        <end position="113"/>
    </location>
</feature>
<dbReference type="InterPro" id="IPR036259">
    <property type="entry name" value="MFS_trans_sf"/>
</dbReference>
<comment type="caution">
    <text evidence="6">The sequence shown here is derived from an EMBL/GenBank/DDBJ whole genome shotgun (WGS) entry which is preliminary data.</text>
</comment>
<gene>
    <name evidence="6" type="ORF">BKE30_10505</name>
</gene>
<protein>
    <submittedName>
        <fullName evidence="6">MFS transporter</fullName>
    </submittedName>
</protein>
<keyword evidence="2 4" id="KW-1133">Transmembrane helix</keyword>
<dbReference type="PANTHER" id="PTHR23523:SF1">
    <property type="entry name" value="CYANATE TRANSPORT PROTEIN CYNX"/>
    <property type="match status" value="1"/>
</dbReference>
<reference evidence="6 7" key="1">
    <citation type="submission" date="2016-10" db="EMBL/GenBank/DDBJ databases">
        <title>Draft Genome sequence of Alkanindiges sp. strain H1.</title>
        <authorList>
            <person name="Subhash Y."/>
            <person name="Lee S."/>
        </authorList>
    </citation>
    <scope>NUCLEOTIDE SEQUENCE [LARGE SCALE GENOMIC DNA]</scope>
    <source>
        <strain evidence="6 7">H1</strain>
    </source>
</reference>
<dbReference type="EMBL" id="MLCN01000028">
    <property type="protein sequence ID" value="ONG38989.1"/>
    <property type="molecule type" value="Genomic_DNA"/>
</dbReference>
<evidence type="ECO:0000256" key="1">
    <source>
        <dbReference type="ARBA" id="ARBA00022692"/>
    </source>
</evidence>
<dbReference type="PANTHER" id="PTHR23523">
    <property type="match status" value="1"/>
</dbReference>
<dbReference type="OrthoDB" id="5758872at2"/>
<dbReference type="GO" id="GO:0022857">
    <property type="term" value="F:transmembrane transporter activity"/>
    <property type="evidence" value="ECO:0007669"/>
    <property type="project" value="InterPro"/>
</dbReference>
<evidence type="ECO:0000259" key="5">
    <source>
        <dbReference type="PROSITE" id="PS50850"/>
    </source>
</evidence>
<evidence type="ECO:0000256" key="2">
    <source>
        <dbReference type="ARBA" id="ARBA00022989"/>
    </source>
</evidence>
<organism evidence="6 7">
    <name type="scientific">Alkanindiges hydrocarboniclasticus</name>
    <dbReference type="NCBI Taxonomy" id="1907941"/>
    <lineage>
        <taxon>Bacteria</taxon>
        <taxon>Pseudomonadati</taxon>
        <taxon>Pseudomonadota</taxon>
        <taxon>Gammaproteobacteria</taxon>
        <taxon>Moraxellales</taxon>
        <taxon>Moraxellaceae</taxon>
        <taxon>Alkanindiges</taxon>
    </lineage>
</organism>
<dbReference type="STRING" id="1907941.BKE30_10505"/>
<feature type="transmembrane region" description="Helical" evidence="4">
    <location>
        <begin position="125"/>
        <end position="143"/>
    </location>
</feature>
<dbReference type="InterPro" id="IPR011701">
    <property type="entry name" value="MFS"/>
</dbReference>
<feature type="transmembrane region" description="Helical" evidence="4">
    <location>
        <begin position="67"/>
        <end position="85"/>
    </location>
</feature>
<accession>A0A1S8CUG0</accession>
<evidence type="ECO:0000256" key="4">
    <source>
        <dbReference type="SAM" id="Phobius"/>
    </source>
</evidence>
<evidence type="ECO:0000256" key="3">
    <source>
        <dbReference type="ARBA" id="ARBA00023136"/>
    </source>
</evidence>
<dbReference type="Proteomes" id="UP000192132">
    <property type="component" value="Unassembled WGS sequence"/>
</dbReference>
<dbReference type="AlphaFoldDB" id="A0A1S8CUG0"/>
<dbReference type="Gene3D" id="1.20.1250.20">
    <property type="entry name" value="MFS general substrate transporter like domains"/>
    <property type="match status" value="2"/>
</dbReference>